<dbReference type="Proteomes" id="UP000054937">
    <property type="component" value="Unassembled WGS sequence"/>
</dbReference>
<feature type="transmembrane region" description="Helical" evidence="6">
    <location>
        <begin position="519"/>
        <end position="537"/>
    </location>
</feature>
<evidence type="ECO:0000313" key="9">
    <source>
        <dbReference type="Proteomes" id="UP000054937"/>
    </source>
</evidence>
<dbReference type="PANTHER" id="PTHR15495">
    <property type="entry name" value="NEGATIVE REGULATOR OF VESICLE FORMATION-RELATED"/>
    <property type="match status" value="1"/>
</dbReference>
<evidence type="ECO:0000313" key="8">
    <source>
        <dbReference type="EMBL" id="KRX06963.1"/>
    </source>
</evidence>
<dbReference type="OrthoDB" id="348976at2759"/>
<dbReference type="EMBL" id="LDAU01000090">
    <property type="protein sequence ID" value="KRX06963.1"/>
    <property type="molecule type" value="Genomic_DNA"/>
</dbReference>
<feature type="transmembrane region" description="Helical" evidence="6">
    <location>
        <begin position="549"/>
        <end position="572"/>
    </location>
</feature>
<dbReference type="PANTHER" id="PTHR15495:SF7">
    <property type="entry name" value="GPI INOSITOL-DEACYLASE"/>
    <property type="match status" value="1"/>
</dbReference>
<dbReference type="Pfam" id="PF07819">
    <property type="entry name" value="PGAP1"/>
    <property type="match status" value="1"/>
</dbReference>
<reference evidence="8 9" key="1">
    <citation type="journal article" date="2015" name="Sci. Rep.">
        <title>Genome of the facultative scuticociliatosis pathogen Pseudocohnilembus persalinus provides insight into its virulence through horizontal gene transfer.</title>
        <authorList>
            <person name="Xiong J."/>
            <person name="Wang G."/>
            <person name="Cheng J."/>
            <person name="Tian M."/>
            <person name="Pan X."/>
            <person name="Warren A."/>
            <person name="Jiang C."/>
            <person name="Yuan D."/>
            <person name="Miao W."/>
        </authorList>
    </citation>
    <scope>NUCLEOTIDE SEQUENCE [LARGE SCALE GENOMIC DNA]</scope>
    <source>
        <strain evidence="8">36N120E</strain>
    </source>
</reference>
<evidence type="ECO:0000256" key="1">
    <source>
        <dbReference type="ARBA" id="ARBA00004308"/>
    </source>
</evidence>
<dbReference type="AlphaFoldDB" id="A0A0V0QX45"/>
<feature type="transmembrane region" description="Helical" evidence="6">
    <location>
        <begin position="584"/>
        <end position="606"/>
    </location>
</feature>
<keyword evidence="2 6" id="KW-0812">Transmembrane</keyword>
<keyword evidence="5 6" id="KW-0472">Membrane</keyword>
<evidence type="ECO:0000256" key="4">
    <source>
        <dbReference type="ARBA" id="ARBA00022989"/>
    </source>
</evidence>
<feature type="domain" description="GPI inositol-deacylase PGAP1-like alpha/beta" evidence="7">
    <location>
        <begin position="96"/>
        <end position="324"/>
    </location>
</feature>
<sequence length="698" mass="82034">MKVEPLKLISCIIIVIGAVMVSSTLFYGLNNLQDTKAKQIMKYFQFQKSQYNPKISIKEIIFDGQDQFYPFRFFEINHQAQQKQDILETRRESLFPFLFIPGHKTDYTDIIPLIGQIFDLEEILGVSYQEKNFKFYSIDFRYAPSLYSGQILEKESIFIEKCIIHLKNIMQITGVQNIGQQQNGIQNQKPVLKIICHSFGGIGLLNSFINLQKSDIEMIKEIIFLNSPLSSHPHQIHKSLSEIYQDVYKHFENNPKKLENIQLISISGSQQDGVMLQQHSYFQQNFPNKYYHFFTNNIKEVYTALNHTEILKFPPFLMQLSKYILLDTIELKQRQLEPYIFFQDQNPYFERYLFYKHYKQQIYSNQNSDLTDPLYRSNCIQIEIYNNYKNEFSKPLNSERYSCIKLIKQKEETQNSSEIKQQQDNQKKKQEHQNLVEEIQFVMENNIYPENMIVYVMTHQNQEFLHIIKPQYNRNIKYSDEQQVIHPLNYLVNKIGKLLLFQSILMLVANFSLDAFLNAFLGLGLTGLQLFIFTILTKFYKIVFGKVPFLYGIIFSIAVSVYVGKWLALPLIMGFTVGGNSKNIAFTTFCMAYYLVLFNIFNIYILNDEGEYNDVIVDQSEGNLDYACIVVWLFSGYQVDQIGSKNKKYIQTALVCIICIINFFTYDGLHYISTLLNPFSIFMAFRFAKDIVLDLLKR</sequence>
<keyword evidence="9" id="KW-1185">Reference proteome</keyword>
<feature type="transmembrane region" description="Helical" evidence="6">
    <location>
        <begin position="6"/>
        <end position="29"/>
    </location>
</feature>
<dbReference type="InterPro" id="IPR039529">
    <property type="entry name" value="PGAP1/BST1"/>
</dbReference>
<evidence type="ECO:0000259" key="7">
    <source>
        <dbReference type="Pfam" id="PF07819"/>
    </source>
</evidence>
<evidence type="ECO:0000256" key="3">
    <source>
        <dbReference type="ARBA" id="ARBA00022801"/>
    </source>
</evidence>
<comment type="caution">
    <text evidence="8">The sequence shown here is derived from an EMBL/GenBank/DDBJ whole genome shotgun (WGS) entry which is preliminary data.</text>
</comment>
<dbReference type="InParanoid" id="A0A0V0QX45"/>
<dbReference type="GO" id="GO:0006888">
    <property type="term" value="P:endoplasmic reticulum to Golgi vesicle-mediated transport"/>
    <property type="evidence" value="ECO:0007669"/>
    <property type="project" value="TreeGrafter"/>
</dbReference>
<accession>A0A0V0QX45</accession>
<proteinExistence type="predicted"/>
<gene>
    <name evidence="8" type="ORF">PPERSA_07126</name>
</gene>
<evidence type="ECO:0000256" key="5">
    <source>
        <dbReference type="ARBA" id="ARBA00023136"/>
    </source>
</evidence>
<keyword evidence="3" id="KW-0378">Hydrolase</keyword>
<name>A0A0V0QX45_PSEPJ</name>
<feature type="transmembrane region" description="Helical" evidence="6">
    <location>
        <begin position="649"/>
        <end position="665"/>
    </location>
</feature>
<organism evidence="8 9">
    <name type="scientific">Pseudocohnilembus persalinus</name>
    <name type="common">Ciliate</name>
    <dbReference type="NCBI Taxonomy" id="266149"/>
    <lineage>
        <taxon>Eukaryota</taxon>
        <taxon>Sar</taxon>
        <taxon>Alveolata</taxon>
        <taxon>Ciliophora</taxon>
        <taxon>Intramacronucleata</taxon>
        <taxon>Oligohymenophorea</taxon>
        <taxon>Scuticociliatia</taxon>
        <taxon>Philasterida</taxon>
        <taxon>Pseudocohnilembidae</taxon>
        <taxon>Pseudocohnilembus</taxon>
    </lineage>
</organism>
<dbReference type="GO" id="GO:0005783">
    <property type="term" value="C:endoplasmic reticulum"/>
    <property type="evidence" value="ECO:0007669"/>
    <property type="project" value="TreeGrafter"/>
</dbReference>
<protein>
    <recommendedName>
        <fullName evidence="7">GPI inositol-deacylase PGAP1-like alpha/beta domain-containing protein</fullName>
    </recommendedName>
</protein>
<evidence type="ECO:0000256" key="6">
    <source>
        <dbReference type="SAM" id="Phobius"/>
    </source>
</evidence>
<dbReference type="GO" id="GO:0006505">
    <property type="term" value="P:GPI anchor metabolic process"/>
    <property type="evidence" value="ECO:0007669"/>
    <property type="project" value="TreeGrafter"/>
</dbReference>
<dbReference type="GO" id="GO:0050185">
    <property type="term" value="F:phosphatidylinositol deacylase activity"/>
    <property type="evidence" value="ECO:0007669"/>
    <property type="project" value="TreeGrafter"/>
</dbReference>
<evidence type="ECO:0000256" key="2">
    <source>
        <dbReference type="ARBA" id="ARBA00022692"/>
    </source>
</evidence>
<dbReference type="GO" id="GO:0016020">
    <property type="term" value="C:membrane"/>
    <property type="evidence" value="ECO:0007669"/>
    <property type="project" value="GOC"/>
</dbReference>
<dbReference type="InterPro" id="IPR012908">
    <property type="entry name" value="PGAP1-ab_dom-like"/>
</dbReference>
<keyword evidence="4 6" id="KW-1133">Transmembrane helix</keyword>
<comment type="subcellular location">
    <subcellularLocation>
        <location evidence="1">Endomembrane system</location>
    </subcellularLocation>
</comment>